<accession>A0A837IU94</accession>
<comment type="caution">
    <text evidence="2">The sequence shown here is derived from an EMBL/GenBank/DDBJ whole genome shotgun (WGS) entry which is preliminary data.</text>
</comment>
<evidence type="ECO:0000256" key="1">
    <source>
        <dbReference type="SAM" id="Coils"/>
    </source>
</evidence>
<gene>
    <name evidence="2" type="ORF">LRB_1324</name>
</gene>
<keyword evidence="1" id="KW-0175">Coiled coil</keyword>
<evidence type="ECO:0000313" key="2">
    <source>
        <dbReference type="EMBL" id="KLA47447.1"/>
    </source>
</evidence>
<evidence type="ECO:0000313" key="3">
    <source>
        <dbReference type="Proteomes" id="UP000035618"/>
    </source>
</evidence>
<dbReference type="Proteomes" id="UP000035618">
    <property type="component" value="Unassembled WGS sequence"/>
</dbReference>
<dbReference type="EMBL" id="JHAJ01000003">
    <property type="protein sequence ID" value="KLA47447.1"/>
    <property type="molecule type" value="Genomic_DNA"/>
</dbReference>
<protein>
    <submittedName>
        <fullName evidence="2">Methyl-accepting chemotaxis protein</fullName>
    </submittedName>
</protein>
<name>A0A837IU94_9LACO</name>
<dbReference type="AlphaFoldDB" id="A0A837IU94"/>
<proteinExistence type="predicted"/>
<feature type="coiled-coil region" evidence="1">
    <location>
        <begin position="16"/>
        <end position="43"/>
    </location>
</feature>
<reference evidence="2 3" key="1">
    <citation type="journal article" date="2015" name="BMC Microbiol.">
        <title>Lactobacillus ruminis strains cluster according to their mammalian gut source.</title>
        <authorList>
            <person name="O' Donnell M.M."/>
            <person name="Harris H.M."/>
            <person name="Lynch D.B."/>
            <person name="Ross R.P."/>
            <person name="O'Toole P.W."/>
        </authorList>
    </citation>
    <scope>NUCLEOTIDE SEQUENCE [LARGE SCALE GENOMIC DNA]</scope>
    <source>
        <strain evidence="2 3">ATCC 27780</strain>
    </source>
</reference>
<sequence length="44" mass="4904">GTEEVSANSEEVLATMDEFTQYVADLRDIADNLKNETDKLSVNK</sequence>
<organism evidence="2 3">
    <name type="scientific">Ligilactobacillus ruminis</name>
    <dbReference type="NCBI Taxonomy" id="1623"/>
    <lineage>
        <taxon>Bacteria</taxon>
        <taxon>Bacillati</taxon>
        <taxon>Bacillota</taxon>
        <taxon>Bacilli</taxon>
        <taxon>Lactobacillales</taxon>
        <taxon>Lactobacillaceae</taxon>
        <taxon>Ligilactobacillus</taxon>
    </lineage>
</organism>
<feature type="non-terminal residue" evidence="2">
    <location>
        <position position="1"/>
    </location>
</feature>